<reference evidence="1" key="1">
    <citation type="submission" date="2021-01" db="UniProtKB">
        <authorList>
            <consortium name="EnsemblPlants"/>
        </authorList>
    </citation>
    <scope>IDENTIFICATION</scope>
</reference>
<dbReference type="EnsemblPlants" id="Kaladp0131s0035.1.v1.1">
    <property type="protein sequence ID" value="Kaladp0131s0035.1.v1.1"/>
    <property type="gene ID" value="Kaladp0131s0035.v1.1"/>
</dbReference>
<proteinExistence type="predicted"/>
<dbReference type="Proteomes" id="UP000594263">
    <property type="component" value="Unplaced"/>
</dbReference>
<evidence type="ECO:0000313" key="2">
    <source>
        <dbReference type="Proteomes" id="UP000594263"/>
    </source>
</evidence>
<dbReference type="Gramene" id="Kaladp0131s0035.1.v1.1">
    <property type="protein sequence ID" value="Kaladp0131s0035.1.v1.1"/>
    <property type="gene ID" value="Kaladp0131s0035.v1.1"/>
</dbReference>
<sequence>MSQDAMLEDRSRRQFTIGLSNQSTIIKLNSQQISLPLLPISAHQPCCALQRPYVTLSIQPQPVTFAATSLRTFSFLHHIPFSFHWCVFEKPSVFSGFRVSTYQRTGNEEAQKGRDRRGLLFCLQGWRQPVNMRLWVSPRVL</sequence>
<keyword evidence="2" id="KW-1185">Reference proteome</keyword>
<accession>A0A7N0V801</accession>
<evidence type="ECO:0000313" key="1">
    <source>
        <dbReference type="EnsemblPlants" id="Kaladp0131s0035.1.v1.1"/>
    </source>
</evidence>
<dbReference type="AlphaFoldDB" id="A0A7N0V801"/>
<protein>
    <submittedName>
        <fullName evidence="1">Uncharacterized protein</fullName>
    </submittedName>
</protein>
<name>A0A7N0V801_KALFE</name>
<organism evidence="1 2">
    <name type="scientific">Kalanchoe fedtschenkoi</name>
    <name type="common">Lavender scallops</name>
    <name type="synonym">South American air plant</name>
    <dbReference type="NCBI Taxonomy" id="63787"/>
    <lineage>
        <taxon>Eukaryota</taxon>
        <taxon>Viridiplantae</taxon>
        <taxon>Streptophyta</taxon>
        <taxon>Embryophyta</taxon>
        <taxon>Tracheophyta</taxon>
        <taxon>Spermatophyta</taxon>
        <taxon>Magnoliopsida</taxon>
        <taxon>eudicotyledons</taxon>
        <taxon>Gunneridae</taxon>
        <taxon>Pentapetalae</taxon>
        <taxon>Saxifragales</taxon>
        <taxon>Crassulaceae</taxon>
        <taxon>Kalanchoe</taxon>
    </lineage>
</organism>